<gene>
    <name evidence="2" type="ordered locus">Tbis_2224</name>
</gene>
<sequence>MPSMIERVKEYMRSRPGRDAVERAKHMATDRRTRDRVRHFLDRWRRGGSRH</sequence>
<dbReference type="AlphaFoldDB" id="D6Y359"/>
<dbReference type="STRING" id="469371.Tbis_2224"/>
<reference evidence="2 3" key="1">
    <citation type="submission" date="2010-01" db="EMBL/GenBank/DDBJ databases">
        <title>The complete genome of Thermobispora bispora DSM 43833.</title>
        <authorList>
            <consortium name="US DOE Joint Genome Institute (JGI-PGF)"/>
            <person name="Lucas S."/>
            <person name="Copeland A."/>
            <person name="Lapidus A."/>
            <person name="Glavina del Rio T."/>
            <person name="Dalin E."/>
            <person name="Tice H."/>
            <person name="Bruce D."/>
            <person name="Goodwin L."/>
            <person name="Pitluck S."/>
            <person name="Kyrpides N."/>
            <person name="Mavromatis K."/>
            <person name="Ivanova N."/>
            <person name="Mikhailova N."/>
            <person name="Chertkov O."/>
            <person name="Brettin T."/>
            <person name="Detter J.C."/>
            <person name="Han C."/>
            <person name="Larimer F."/>
            <person name="Land M."/>
            <person name="Hauser L."/>
            <person name="Markowitz V."/>
            <person name="Cheng J.-F."/>
            <person name="Hugenholtz P."/>
            <person name="Woyke T."/>
            <person name="Wu D."/>
            <person name="Jando M."/>
            <person name="Schneider S."/>
            <person name="Klenk H.-P."/>
            <person name="Eisen J.A."/>
        </authorList>
    </citation>
    <scope>NUCLEOTIDE SEQUENCE [LARGE SCALE GENOMIC DNA]</scope>
    <source>
        <strain evidence="3">ATCC 19993 / DSM 43833 / CBS 139.67 / JCM 10125 / KCTC 9307 / NBRC 14880 / R51</strain>
    </source>
</reference>
<protein>
    <submittedName>
        <fullName evidence="2">Uncharacterized protein</fullName>
    </submittedName>
</protein>
<name>D6Y359_THEBD</name>
<dbReference type="Proteomes" id="UP000006640">
    <property type="component" value="Chromosome"/>
</dbReference>
<dbReference type="EMBL" id="CP001874">
    <property type="protein sequence ID" value="ADG88934.1"/>
    <property type="molecule type" value="Genomic_DNA"/>
</dbReference>
<dbReference type="KEGG" id="tbi:Tbis_2224"/>
<evidence type="ECO:0000313" key="2">
    <source>
        <dbReference type="EMBL" id="ADG88934.1"/>
    </source>
</evidence>
<dbReference type="RefSeq" id="WP_013132467.1">
    <property type="nucleotide sequence ID" value="NC_014165.1"/>
</dbReference>
<feature type="region of interest" description="Disordered" evidence="1">
    <location>
        <begin position="1"/>
        <end position="33"/>
    </location>
</feature>
<accession>D6Y359</accession>
<keyword evidence="3" id="KW-1185">Reference proteome</keyword>
<organism evidence="2 3">
    <name type="scientific">Thermobispora bispora (strain ATCC 19993 / DSM 43833 / CBS 139.67 / JCM 10125 / KCTC 9307 / NBRC 14880 / R51)</name>
    <dbReference type="NCBI Taxonomy" id="469371"/>
    <lineage>
        <taxon>Bacteria</taxon>
        <taxon>Bacillati</taxon>
        <taxon>Actinomycetota</taxon>
        <taxon>Actinomycetes</taxon>
        <taxon>Streptosporangiales</taxon>
        <taxon>Streptosporangiaceae</taxon>
        <taxon>Thermobispora</taxon>
    </lineage>
</organism>
<evidence type="ECO:0000313" key="3">
    <source>
        <dbReference type="Proteomes" id="UP000006640"/>
    </source>
</evidence>
<dbReference type="HOGENOM" id="CLU_202636_1_0_11"/>
<evidence type="ECO:0000256" key="1">
    <source>
        <dbReference type="SAM" id="MobiDB-lite"/>
    </source>
</evidence>
<proteinExistence type="predicted"/>